<sequence>MSAPNTFTRSSASESSWYGESAHNSTMRSQHMLARTGMPLNEYGLPLCSYRYHMLQLEDLEIQKSISKIGQDFEDGILDFNQWRVLVRHWRDKERAIAEQMDEEMETGPQSLNEVLQSWGYTDEQATLIFRQNLDMRLENRSRSKRHLYGRNVRGD</sequence>
<protein>
    <submittedName>
        <fullName evidence="2">Uncharacterized protein</fullName>
    </submittedName>
</protein>
<reference evidence="2 3" key="1">
    <citation type="submission" date="2019-02" db="EMBL/GenBank/DDBJ databases">
        <title>Genome sequencing of the rare red list fungi Dentipellis fragilis.</title>
        <authorList>
            <person name="Buettner E."/>
            <person name="Kellner H."/>
        </authorList>
    </citation>
    <scope>NUCLEOTIDE SEQUENCE [LARGE SCALE GENOMIC DNA]</scope>
    <source>
        <strain evidence="2 3">DSM 105465</strain>
    </source>
</reference>
<dbReference type="AlphaFoldDB" id="A0A4Y9YTE5"/>
<dbReference type="OrthoDB" id="10365366at2759"/>
<proteinExistence type="predicted"/>
<name>A0A4Y9YTE5_9AGAM</name>
<accession>A0A4Y9YTE5</accession>
<dbReference type="Proteomes" id="UP000298327">
    <property type="component" value="Unassembled WGS sequence"/>
</dbReference>
<comment type="caution">
    <text evidence="2">The sequence shown here is derived from an EMBL/GenBank/DDBJ whole genome shotgun (WGS) entry which is preliminary data.</text>
</comment>
<organism evidence="2 3">
    <name type="scientific">Dentipellis fragilis</name>
    <dbReference type="NCBI Taxonomy" id="205917"/>
    <lineage>
        <taxon>Eukaryota</taxon>
        <taxon>Fungi</taxon>
        <taxon>Dikarya</taxon>
        <taxon>Basidiomycota</taxon>
        <taxon>Agaricomycotina</taxon>
        <taxon>Agaricomycetes</taxon>
        <taxon>Russulales</taxon>
        <taxon>Hericiaceae</taxon>
        <taxon>Dentipellis</taxon>
    </lineage>
</organism>
<keyword evidence="3" id="KW-1185">Reference proteome</keyword>
<dbReference type="EMBL" id="SEOQ01000354">
    <property type="protein sequence ID" value="TFY64977.1"/>
    <property type="molecule type" value="Genomic_DNA"/>
</dbReference>
<feature type="region of interest" description="Disordered" evidence="1">
    <location>
        <begin position="1"/>
        <end position="21"/>
    </location>
</feature>
<evidence type="ECO:0000256" key="1">
    <source>
        <dbReference type="SAM" id="MobiDB-lite"/>
    </source>
</evidence>
<feature type="compositionally biased region" description="Low complexity" evidence="1">
    <location>
        <begin position="10"/>
        <end position="21"/>
    </location>
</feature>
<gene>
    <name evidence="2" type="ORF">EVG20_g5764</name>
</gene>
<evidence type="ECO:0000313" key="3">
    <source>
        <dbReference type="Proteomes" id="UP000298327"/>
    </source>
</evidence>
<evidence type="ECO:0000313" key="2">
    <source>
        <dbReference type="EMBL" id="TFY64977.1"/>
    </source>
</evidence>